<reference evidence="2" key="1">
    <citation type="journal article" date="2021" name="Proc. Natl. Acad. Sci. U.S.A.">
        <title>Three genomes in the algal genus Volvox reveal the fate of a haploid sex-determining region after a transition to homothallism.</title>
        <authorList>
            <person name="Yamamoto K."/>
            <person name="Hamaji T."/>
            <person name="Kawai-Toyooka H."/>
            <person name="Matsuzaki R."/>
            <person name="Takahashi F."/>
            <person name="Nishimura Y."/>
            <person name="Kawachi M."/>
            <person name="Noguchi H."/>
            <person name="Minakuchi Y."/>
            <person name="Umen J.G."/>
            <person name="Toyoda A."/>
            <person name="Nozaki H."/>
        </authorList>
    </citation>
    <scope>NUCLEOTIDE SEQUENCE</scope>
    <source>
        <strain evidence="2">NIES-3780</strain>
    </source>
</reference>
<organism evidence="2 3">
    <name type="scientific">Volvox africanus</name>
    <dbReference type="NCBI Taxonomy" id="51714"/>
    <lineage>
        <taxon>Eukaryota</taxon>
        <taxon>Viridiplantae</taxon>
        <taxon>Chlorophyta</taxon>
        <taxon>core chlorophytes</taxon>
        <taxon>Chlorophyceae</taxon>
        <taxon>CS clade</taxon>
        <taxon>Chlamydomonadales</taxon>
        <taxon>Volvocaceae</taxon>
        <taxon>Volvox</taxon>
    </lineage>
</organism>
<evidence type="ECO:0000313" key="3">
    <source>
        <dbReference type="Proteomes" id="UP000747399"/>
    </source>
</evidence>
<proteinExistence type="predicted"/>
<accession>A0A8J4F276</accession>
<feature type="region of interest" description="Disordered" evidence="1">
    <location>
        <begin position="49"/>
        <end position="91"/>
    </location>
</feature>
<feature type="compositionally biased region" description="Low complexity" evidence="1">
    <location>
        <begin position="109"/>
        <end position="123"/>
    </location>
</feature>
<dbReference type="EMBL" id="BNCO01000015">
    <property type="protein sequence ID" value="GIL53521.1"/>
    <property type="molecule type" value="Genomic_DNA"/>
</dbReference>
<evidence type="ECO:0000256" key="1">
    <source>
        <dbReference type="SAM" id="MobiDB-lite"/>
    </source>
</evidence>
<dbReference type="Proteomes" id="UP000747399">
    <property type="component" value="Unassembled WGS sequence"/>
</dbReference>
<dbReference type="AlphaFoldDB" id="A0A8J4F276"/>
<protein>
    <submittedName>
        <fullName evidence="2">Uncharacterized protein</fullName>
    </submittedName>
</protein>
<name>A0A8J4F276_9CHLO</name>
<comment type="caution">
    <text evidence="2">The sequence shown here is derived from an EMBL/GenBank/DDBJ whole genome shotgun (WGS) entry which is preliminary data.</text>
</comment>
<feature type="compositionally biased region" description="Low complexity" evidence="1">
    <location>
        <begin position="49"/>
        <end position="62"/>
    </location>
</feature>
<keyword evidence="3" id="KW-1185">Reference proteome</keyword>
<feature type="region of interest" description="Disordered" evidence="1">
    <location>
        <begin position="109"/>
        <end position="149"/>
    </location>
</feature>
<evidence type="ECO:0000313" key="2">
    <source>
        <dbReference type="EMBL" id="GIL53521.1"/>
    </source>
</evidence>
<feature type="region of interest" description="Disordered" evidence="1">
    <location>
        <begin position="1"/>
        <end position="29"/>
    </location>
</feature>
<gene>
    <name evidence="2" type="ORF">Vafri_9093</name>
</gene>
<sequence>MAMAPATQRRSSKQIYLPSAPGGIQSKGFPAASRQAAIVASYSSPAAARQAAQNCRAATAPSSSPPRPPLPDVASESAFPRRRGLLPRTAIATDSDSLSTAAAAAANAAVSRSVRRCSPSPLRTHGAGAPDNPPASELSHAAVATSPTP</sequence>